<evidence type="ECO:0000256" key="3">
    <source>
        <dbReference type="ARBA" id="ARBA00022617"/>
    </source>
</evidence>
<comment type="subcellular location">
    <subcellularLocation>
        <location evidence="1">Periplasm</location>
    </subcellularLocation>
</comment>
<keyword evidence="2" id="KW-0813">Transport</keyword>
<dbReference type="PANTHER" id="PTHR33751:SF9">
    <property type="entry name" value="CYTOCHROME C4"/>
    <property type="match status" value="1"/>
</dbReference>
<dbReference type="SUPFAM" id="SSF46626">
    <property type="entry name" value="Cytochrome c"/>
    <property type="match status" value="2"/>
</dbReference>
<feature type="signal peptide" evidence="10">
    <location>
        <begin position="1"/>
        <end position="18"/>
    </location>
</feature>
<sequence length="215" mass="23525">MKCLLPLILLLCPVLSVAEPSTNIAWTPDLLNFVKNGKPKNGQKLAQSCVGCHGEKGVSPIASNPSLAGQLAAYTYKQLRDYADGKREHMLMNSIAQGLSEQDSADLAAWFASLPRAQNPKSGNGALKKAKVLVSQGNGKKIIPPCFTCHGSNGDGEKQDIPALAGQQVEYFVNTLTEYKTGVRHNDIYGRMRLISEQLSEEDIRQLAQYYYQLN</sequence>
<dbReference type="InterPro" id="IPR024167">
    <property type="entry name" value="Cytochrome_c4-like"/>
</dbReference>
<dbReference type="GO" id="GO:0005506">
    <property type="term" value="F:iron ion binding"/>
    <property type="evidence" value="ECO:0007669"/>
    <property type="project" value="InterPro"/>
</dbReference>
<evidence type="ECO:0000256" key="2">
    <source>
        <dbReference type="ARBA" id="ARBA00022448"/>
    </source>
</evidence>
<organism evidence="12 13">
    <name type="scientific">Methylomarinum roseum</name>
    <dbReference type="NCBI Taxonomy" id="3067653"/>
    <lineage>
        <taxon>Bacteria</taxon>
        <taxon>Pseudomonadati</taxon>
        <taxon>Pseudomonadota</taxon>
        <taxon>Gammaproteobacteria</taxon>
        <taxon>Methylococcales</taxon>
        <taxon>Methylococcaceae</taxon>
        <taxon>Methylomarinum</taxon>
    </lineage>
</organism>
<dbReference type="EMBL" id="CP157743">
    <property type="protein sequence ID" value="XBS19239.1"/>
    <property type="molecule type" value="Genomic_DNA"/>
</dbReference>
<evidence type="ECO:0000256" key="1">
    <source>
        <dbReference type="ARBA" id="ARBA00004418"/>
    </source>
</evidence>
<evidence type="ECO:0000256" key="8">
    <source>
        <dbReference type="PIRSR" id="PIRSR000005-1"/>
    </source>
</evidence>
<keyword evidence="10" id="KW-0732">Signal</keyword>
<keyword evidence="13" id="KW-1185">Reference proteome</keyword>
<feature type="binding site" description="axial binding residue" evidence="9">
    <location>
        <position position="192"/>
    </location>
    <ligand>
        <name>heme c</name>
        <dbReference type="ChEBI" id="CHEBI:61717"/>
        <label>2</label>
    </ligand>
    <ligandPart>
        <name>Fe</name>
        <dbReference type="ChEBI" id="CHEBI:18248"/>
    </ligandPart>
</feature>
<dbReference type="Pfam" id="PF00034">
    <property type="entry name" value="Cytochrom_C"/>
    <property type="match status" value="2"/>
</dbReference>
<feature type="binding site" description="covalent" evidence="8">
    <location>
        <position position="52"/>
    </location>
    <ligand>
        <name>heme c</name>
        <dbReference type="ChEBI" id="CHEBI:61717"/>
        <label>1</label>
    </ligand>
</feature>
<reference evidence="12 13" key="1">
    <citation type="journal article" date="2024" name="Microbiology">
        <title>Methylomarinum rosea sp. nov., a novel halophilic methanotrophic bacterium from the hypersaline Lake Elton.</title>
        <authorList>
            <person name="Suleimanov R.Z."/>
            <person name="Oshkin I.Y."/>
            <person name="Danilova O.V."/>
            <person name="Suzina N.E."/>
            <person name="Dedysh S.N."/>
        </authorList>
    </citation>
    <scope>NUCLEOTIDE SEQUENCE [LARGE SCALE GENOMIC DNA]</scope>
    <source>
        <strain evidence="12 13">Ch1-1</strain>
    </source>
</reference>
<name>A0AAU7NQK5_9GAMM</name>
<dbReference type="InterPro" id="IPR036909">
    <property type="entry name" value="Cyt_c-like_dom_sf"/>
</dbReference>
<feature type="binding site" description="covalent" evidence="8">
    <location>
        <position position="49"/>
    </location>
    <ligand>
        <name>heme c</name>
        <dbReference type="ChEBI" id="CHEBI:61717"/>
        <label>1</label>
    </ligand>
</feature>
<feature type="domain" description="Cytochrome c" evidence="11">
    <location>
        <begin position="134"/>
        <end position="215"/>
    </location>
</feature>
<evidence type="ECO:0000259" key="11">
    <source>
        <dbReference type="PROSITE" id="PS51007"/>
    </source>
</evidence>
<feature type="binding site" description="covalent" evidence="8">
    <location>
        <position position="149"/>
    </location>
    <ligand>
        <name>heme c</name>
        <dbReference type="ChEBI" id="CHEBI:61717"/>
        <label>2</label>
    </ligand>
</feature>
<evidence type="ECO:0000313" key="13">
    <source>
        <dbReference type="Proteomes" id="UP001225378"/>
    </source>
</evidence>
<keyword evidence="3 8" id="KW-0349">Heme</keyword>
<dbReference type="GO" id="GO:0042597">
    <property type="term" value="C:periplasmic space"/>
    <property type="evidence" value="ECO:0007669"/>
    <property type="project" value="UniProtKB-SubCell"/>
</dbReference>
<feature type="domain" description="Cytochrome c" evidence="11">
    <location>
        <begin position="37"/>
        <end position="115"/>
    </location>
</feature>
<dbReference type="GO" id="GO:0009055">
    <property type="term" value="F:electron transfer activity"/>
    <property type="evidence" value="ECO:0007669"/>
    <property type="project" value="InterPro"/>
</dbReference>
<evidence type="ECO:0000256" key="5">
    <source>
        <dbReference type="ARBA" id="ARBA00022764"/>
    </source>
</evidence>
<dbReference type="InterPro" id="IPR009056">
    <property type="entry name" value="Cyt_c-like_dom"/>
</dbReference>
<accession>A0AAU7NQK5</accession>
<evidence type="ECO:0000256" key="7">
    <source>
        <dbReference type="ARBA" id="ARBA00023004"/>
    </source>
</evidence>
<evidence type="ECO:0000256" key="9">
    <source>
        <dbReference type="PIRSR" id="PIRSR000005-2"/>
    </source>
</evidence>
<dbReference type="PIRSF" id="PIRSF000005">
    <property type="entry name" value="Cytochrome_c4"/>
    <property type="match status" value="1"/>
</dbReference>
<keyword evidence="7 9" id="KW-0408">Iron</keyword>
<evidence type="ECO:0000256" key="10">
    <source>
        <dbReference type="SAM" id="SignalP"/>
    </source>
</evidence>
<proteinExistence type="predicted"/>
<dbReference type="InterPro" id="IPR050597">
    <property type="entry name" value="Cytochrome_c_Oxidase_Subunit"/>
</dbReference>
<feature type="binding site" description="axial binding residue" evidence="9">
    <location>
        <position position="53"/>
    </location>
    <ligand>
        <name>heme c</name>
        <dbReference type="ChEBI" id="CHEBI:61717"/>
        <label>1</label>
    </ligand>
    <ligandPart>
        <name>Fe</name>
        <dbReference type="ChEBI" id="CHEBI:18248"/>
    </ligandPart>
</feature>
<evidence type="ECO:0000256" key="4">
    <source>
        <dbReference type="ARBA" id="ARBA00022723"/>
    </source>
</evidence>
<protein>
    <submittedName>
        <fullName evidence="12">C-type cytochrome</fullName>
    </submittedName>
</protein>
<dbReference type="PANTHER" id="PTHR33751">
    <property type="entry name" value="CBB3-TYPE CYTOCHROME C OXIDASE SUBUNIT FIXP"/>
    <property type="match status" value="1"/>
</dbReference>
<comment type="PTM">
    <text evidence="8">Binds 2 heme c groups covalently per subunit.</text>
</comment>
<keyword evidence="5" id="KW-0574">Periplasm</keyword>
<dbReference type="KEGG" id="mech:Q9L42_012770"/>
<feature type="binding site" description="covalent" evidence="8">
    <location>
        <position position="146"/>
    </location>
    <ligand>
        <name>heme c</name>
        <dbReference type="ChEBI" id="CHEBI:61717"/>
        <label>2</label>
    </ligand>
</feature>
<feature type="binding site" description="axial binding residue" evidence="9">
    <location>
        <position position="150"/>
    </location>
    <ligand>
        <name>heme c</name>
        <dbReference type="ChEBI" id="CHEBI:61717"/>
        <label>2</label>
    </ligand>
    <ligandPart>
        <name>Fe</name>
        <dbReference type="ChEBI" id="CHEBI:18248"/>
    </ligandPart>
</feature>
<dbReference type="Gene3D" id="1.10.760.10">
    <property type="entry name" value="Cytochrome c-like domain"/>
    <property type="match status" value="2"/>
</dbReference>
<dbReference type="AlphaFoldDB" id="A0AAU7NQK5"/>
<dbReference type="PROSITE" id="PS51007">
    <property type="entry name" value="CYTC"/>
    <property type="match status" value="2"/>
</dbReference>
<feature type="chain" id="PRO_5043470555" evidence="10">
    <location>
        <begin position="19"/>
        <end position="215"/>
    </location>
</feature>
<evidence type="ECO:0000313" key="12">
    <source>
        <dbReference type="EMBL" id="XBS19239.1"/>
    </source>
</evidence>
<keyword evidence="6" id="KW-0249">Electron transport</keyword>
<evidence type="ECO:0000256" key="6">
    <source>
        <dbReference type="ARBA" id="ARBA00022982"/>
    </source>
</evidence>
<dbReference type="RefSeq" id="WP_349431187.1">
    <property type="nucleotide sequence ID" value="NZ_CP157743.1"/>
</dbReference>
<dbReference type="GO" id="GO:0020037">
    <property type="term" value="F:heme binding"/>
    <property type="evidence" value="ECO:0007669"/>
    <property type="project" value="InterPro"/>
</dbReference>
<keyword evidence="4 9" id="KW-0479">Metal-binding</keyword>
<gene>
    <name evidence="12" type="ORF">Q9L42_012770</name>
</gene>
<feature type="binding site" description="axial binding residue" evidence="9">
    <location>
        <position position="92"/>
    </location>
    <ligand>
        <name>heme c</name>
        <dbReference type="ChEBI" id="CHEBI:61717"/>
        <label>1</label>
    </ligand>
    <ligandPart>
        <name>Fe</name>
        <dbReference type="ChEBI" id="CHEBI:18248"/>
    </ligandPart>
</feature>
<dbReference type="Proteomes" id="UP001225378">
    <property type="component" value="Chromosome"/>
</dbReference>